<protein>
    <submittedName>
        <fullName evidence="2">Uncharacterized protein</fullName>
    </submittedName>
</protein>
<gene>
    <name evidence="2" type="ORF">C1645_792732</name>
</gene>
<accession>A0A397S7Q3</accession>
<evidence type="ECO:0000313" key="3">
    <source>
        <dbReference type="Proteomes" id="UP000265703"/>
    </source>
</evidence>
<keyword evidence="1" id="KW-1133">Transmembrane helix</keyword>
<organism evidence="2 3">
    <name type="scientific">Glomus cerebriforme</name>
    <dbReference type="NCBI Taxonomy" id="658196"/>
    <lineage>
        <taxon>Eukaryota</taxon>
        <taxon>Fungi</taxon>
        <taxon>Fungi incertae sedis</taxon>
        <taxon>Mucoromycota</taxon>
        <taxon>Glomeromycotina</taxon>
        <taxon>Glomeromycetes</taxon>
        <taxon>Glomerales</taxon>
        <taxon>Glomeraceae</taxon>
        <taxon>Glomus</taxon>
    </lineage>
</organism>
<keyword evidence="1" id="KW-0472">Membrane</keyword>
<comment type="caution">
    <text evidence="2">The sequence shown here is derived from an EMBL/GenBank/DDBJ whole genome shotgun (WGS) entry which is preliminary data.</text>
</comment>
<evidence type="ECO:0000256" key="1">
    <source>
        <dbReference type="SAM" id="Phobius"/>
    </source>
</evidence>
<keyword evidence="1" id="KW-0812">Transmembrane</keyword>
<feature type="transmembrane region" description="Helical" evidence="1">
    <location>
        <begin position="6"/>
        <end position="26"/>
    </location>
</feature>
<dbReference type="Proteomes" id="UP000265703">
    <property type="component" value="Unassembled WGS sequence"/>
</dbReference>
<proteinExistence type="predicted"/>
<sequence>MIVVPFLVLFLKNSVPLLLFVGLSFYDKNNLSSLKHHFLIRFYRNFRMVLCKC</sequence>
<name>A0A397S7Q3_9GLOM</name>
<keyword evidence="3" id="KW-1185">Reference proteome</keyword>
<dbReference type="EMBL" id="QKYT01000988">
    <property type="protein sequence ID" value="RIA80345.1"/>
    <property type="molecule type" value="Genomic_DNA"/>
</dbReference>
<evidence type="ECO:0000313" key="2">
    <source>
        <dbReference type="EMBL" id="RIA80345.1"/>
    </source>
</evidence>
<dbReference type="AlphaFoldDB" id="A0A397S7Q3"/>
<reference evidence="2 3" key="1">
    <citation type="submission" date="2018-06" db="EMBL/GenBank/DDBJ databases">
        <title>Comparative genomics reveals the genomic features of Rhizophagus irregularis, R. cerebriforme, R. diaphanum and Gigaspora rosea, and their symbiotic lifestyle signature.</title>
        <authorList>
            <person name="Morin E."/>
            <person name="San Clemente H."/>
            <person name="Chen E.C.H."/>
            <person name="De La Providencia I."/>
            <person name="Hainaut M."/>
            <person name="Kuo A."/>
            <person name="Kohler A."/>
            <person name="Murat C."/>
            <person name="Tang N."/>
            <person name="Roy S."/>
            <person name="Loubradou J."/>
            <person name="Henrissat B."/>
            <person name="Grigoriev I.V."/>
            <person name="Corradi N."/>
            <person name="Roux C."/>
            <person name="Martin F.M."/>
        </authorList>
    </citation>
    <scope>NUCLEOTIDE SEQUENCE [LARGE SCALE GENOMIC DNA]</scope>
    <source>
        <strain evidence="2 3">DAOM 227022</strain>
    </source>
</reference>